<feature type="transmembrane region" description="Helical" evidence="7">
    <location>
        <begin position="342"/>
        <end position="363"/>
    </location>
</feature>
<evidence type="ECO:0000256" key="6">
    <source>
        <dbReference type="ARBA" id="ARBA00023136"/>
    </source>
</evidence>
<reference evidence="8 9" key="1">
    <citation type="submission" date="2019-10" db="EMBL/GenBank/DDBJ databases">
        <title>Nonomuraea sp. nov., isolated from Phyllanthus amarus.</title>
        <authorList>
            <person name="Klykleung N."/>
            <person name="Tanasupawat S."/>
        </authorList>
    </citation>
    <scope>NUCLEOTIDE SEQUENCE [LARGE SCALE GENOMIC DNA]</scope>
    <source>
        <strain evidence="8 9">CR1-09</strain>
    </source>
</reference>
<feature type="transmembrane region" description="Helical" evidence="7">
    <location>
        <begin position="93"/>
        <end position="116"/>
    </location>
</feature>
<organism evidence="8 9">
    <name type="scientific">Microbispora catharanthi</name>
    <dbReference type="NCBI Taxonomy" id="1712871"/>
    <lineage>
        <taxon>Bacteria</taxon>
        <taxon>Bacillati</taxon>
        <taxon>Actinomycetota</taxon>
        <taxon>Actinomycetes</taxon>
        <taxon>Streptosporangiales</taxon>
        <taxon>Streptosporangiaceae</taxon>
        <taxon>Microbispora</taxon>
    </lineage>
</organism>
<feature type="transmembrane region" description="Helical" evidence="7">
    <location>
        <begin position="396"/>
        <end position="417"/>
    </location>
</feature>
<feature type="transmembrane region" description="Helical" evidence="7">
    <location>
        <begin position="454"/>
        <end position="478"/>
    </location>
</feature>
<feature type="transmembrane region" description="Helical" evidence="7">
    <location>
        <begin position="190"/>
        <end position="209"/>
    </location>
</feature>
<gene>
    <name evidence="8" type="ORF">FH610_032105</name>
</gene>
<evidence type="ECO:0000256" key="7">
    <source>
        <dbReference type="SAM" id="Phobius"/>
    </source>
</evidence>
<keyword evidence="6 7" id="KW-0472">Membrane</keyword>
<evidence type="ECO:0000256" key="1">
    <source>
        <dbReference type="ARBA" id="ARBA00004651"/>
    </source>
</evidence>
<feature type="transmembrane region" description="Helical" evidence="7">
    <location>
        <begin position="221"/>
        <end position="245"/>
    </location>
</feature>
<dbReference type="PANTHER" id="PTHR30250:SF10">
    <property type="entry name" value="LIPOPOLYSACCHARIDE BIOSYNTHESIS PROTEIN WZXC"/>
    <property type="match status" value="1"/>
</dbReference>
<comment type="similarity">
    <text evidence="2">Belongs to the polysaccharide synthase family.</text>
</comment>
<evidence type="ECO:0000313" key="8">
    <source>
        <dbReference type="EMBL" id="KAB8180551.1"/>
    </source>
</evidence>
<dbReference type="InterPro" id="IPR050833">
    <property type="entry name" value="Poly_Biosynth_Transport"/>
</dbReference>
<keyword evidence="5 7" id="KW-1133">Transmembrane helix</keyword>
<evidence type="ECO:0000256" key="5">
    <source>
        <dbReference type="ARBA" id="ARBA00022989"/>
    </source>
</evidence>
<evidence type="ECO:0000256" key="2">
    <source>
        <dbReference type="ARBA" id="ARBA00007430"/>
    </source>
</evidence>
<feature type="transmembrane region" description="Helical" evidence="7">
    <location>
        <begin position="57"/>
        <end position="81"/>
    </location>
</feature>
<proteinExistence type="inferred from homology"/>
<feature type="transmembrane region" description="Helical" evidence="7">
    <location>
        <begin position="257"/>
        <end position="284"/>
    </location>
</feature>
<feature type="transmembrane region" description="Helical" evidence="7">
    <location>
        <begin position="29"/>
        <end position="51"/>
    </location>
</feature>
<feature type="transmembrane region" description="Helical" evidence="7">
    <location>
        <begin position="128"/>
        <end position="149"/>
    </location>
</feature>
<sequence>MTAQEEPGNDAGTVGTIGRQAGRGLRWSLFGTLLTRMGSFAMGLVLARLLAPADFGLYAIALAATQFVMHVNDAGLIAATVQWRGKLEEMAPTASVLAVVFSTGVYGIFWVGAPYFSTLAGSEQATGVVRLLTAVILVDGVTAVRAGALMRHFEQDKLTKANLAGVLANAAIAVTLAVMGAGAYSFAAGQFGASVVTGVLVFVFARVPVRIAVDRAIAVRLLRFGLPLAASLGLESVLMNADYVIVGDRLGMTMLGFYLLAFNVSSWVPGLIGTAIRYVSIAGFSRLAEGDQESLAEGVRRSVPLLIAFVLPVAVVMATLAHAIIITLYGAQWNMSAGVLRFLAVLMVVRMLTGLAFDILTSVGATRATVWLNAGWAAALVAALLVGIGLDGIRGAAIAHAVVGLFVALPLAVWALQRSGVNLRPVLPALVRPLAGAAAAAGVILLVSQVTGHILLLELVAAGGAGLIVYVLIVVPAAQLKGLGGRLARLVPARS</sequence>
<keyword evidence="9" id="KW-1185">Reference proteome</keyword>
<feature type="transmembrane region" description="Helical" evidence="7">
    <location>
        <begin position="305"/>
        <end position="330"/>
    </location>
</feature>
<feature type="transmembrane region" description="Helical" evidence="7">
    <location>
        <begin position="370"/>
        <end position="390"/>
    </location>
</feature>
<keyword evidence="4 7" id="KW-0812">Transmembrane</keyword>
<feature type="transmembrane region" description="Helical" evidence="7">
    <location>
        <begin position="429"/>
        <end position="448"/>
    </location>
</feature>
<evidence type="ECO:0000256" key="3">
    <source>
        <dbReference type="ARBA" id="ARBA00022475"/>
    </source>
</evidence>
<protein>
    <submittedName>
        <fullName evidence="8">Oligosaccharide flippase family protein</fullName>
    </submittedName>
</protein>
<keyword evidence="3" id="KW-1003">Cell membrane</keyword>
<dbReference type="RefSeq" id="WP_139578982.1">
    <property type="nucleotide sequence ID" value="NZ_VDMA02000021.1"/>
</dbReference>
<evidence type="ECO:0000313" key="9">
    <source>
        <dbReference type="Proteomes" id="UP000313066"/>
    </source>
</evidence>
<comment type="subcellular location">
    <subcellularLocation>
        <location evidence="1">Cell membrane</location>
        <topology evidence="1">Multi-pass membrane protein</topology>
    </subcellularLocation>
</comment>
<dbReference type="AlphaFoldDB" id="A0A5N6BHM8"/>
<dbReference type="PANTHER" id="PTHR30250">
    <property type="entry name" value="PST FAMILY PREDICTED COLANIC ACID TRANSPORTER"/>
    <property type="match status" value="1"/>
</dbReference>
<accession>A0A5N6BHM8</accession>
<feature type="transmembrane region" description="Helical" evidence="7">
    <location>
        <begin position="161"/>
        <end position="184"/>
    </location>
</feature>
<dbReference type="GO" id="GO:0005886">
    <property type="term" value="C:plasma membrane"/>
    <property type="evidence" value="ECO:0007669"/>
    <property type="project" value="UniProtKB-SubCell"/>
</dbReference>
<dbReference type="Pfam" id="PF13440">
    <property type="entry name" value="Polysacc_synt_3"/>
    <property type="match status" value="1"/>
</dbReference>
<evidence type="ECO:0000256" key="4">
    <source>
        <dbReference type="ARBA" id="ARBA00022692"/>
    </source>
</evidence>
<dbReference type="Proteomes" id="UP000313066">
    <property type="component" value="Unassembled WGS sequence"/>
</dbReference>
<dbReference type="EMBL" id="VDMA02000021">
    <property type="protein sequence ID" value="KAB8180551.1"/>
    <property type="molecule type" value="Genomic_DNA"/>
</dbReference>
<name>A0A5N6BHM8_9ACTN</name>
<comment type="caution">
    <text evidence="8">The sequence shown here is derived from an EMBL/GenBank/DDBJ whole genome shotgun (WGS) entry which is preliminary data.</text>
</comment>